<evidence type="ECO:0000259" key="2">
    <source>
        <dbReference type="Pfam" id="PF02517"/>
    </source>
</evidence>
<feature type="transmembrane region" description="Helical" evidence="1">
    <location>
        <begin position="75"/>
        <end position="96"/>
    </location>
</feature>
<keyword evidence="1" id="KW-0472">Membrane</keyword>
<evidence type="ECO:0000313" key="3">
    <source>
        <dbReference type="EMBL" id="KAF8690865.1"/>
    </source>
</evidence>
<dbReference type="Proteomes" id="UP000636709">
    <property type="component" value="Unassembled WGS sequence"/>
</dbReference>
<feature type="transmembrane region" description="Helical" evidence="1">
    <location>
        <begin position="124"/>
        <end position="146"/>
    </location>
</feature>
<feature type="transmembrane region" description="Helical" evidence="1">
    <location>
        <begin position="158"/>
        <end position="179"/>
    </location>
</feature>
<dbReference type="PANTHER" id="PTHR43592">
    <property type="entry name" value="CAAX AMINO TERMINAL PROTEASE"/>
    <property type="match status" value="1"/>
</dbReference>
<sequence>MYLAILHGSCLNFSTNFAFCIDKQDFSVLSPVVPWEADDIWRIYAGYFFILHIPLSFGGLGLVAKLLKCSSLDPLTTVISTVILQLVELSSALALLQYTAMPSNDVKAFFATKVSTQNWGKETIIGFTILMILVSATSILGDKLVGHEDAYDPIVKGILSNSPTSMLLCFILYCVIAPLSEETIYRGFLLTGLSSSMKWHEAVVG</sequence>
<keyword evidence="1" id="KW-1133">Transmembrane helix</keyword>
<protein>
    <recommendedName>
        <fullName evidence="2">CAAX prenyl protease 2/Lysostaphin resistance protein A-like domain-containing protein</fullName>
    </recommendedName>
</protein>
<evidence type="ECO:0000313" key="4">
    <source>
        <dbReference type="EMBL" id="KAF8775981.1"/>
    </source>
</evidence>
<evidence type="ECO:0000313" key="5">
    <source>
        <dbReference type="Proteomes" id="UP000636709"/>
    </source>
</evidence>
<dbReference type="PANTHER" id="PTHR43592:SF4">
    <property type="entry name" value="CAAX AMINO TERMINAL PROTEASE FAMILY PROTEIN"/>
    <property type="match status" value="1"/>
</dbReference>
<keyword evidence="1" id="KW-0812">Transmembrane</keyword>
<dbReference type="EMBL" id="JACEFO010001972">
    <property type="protein sequence ID" value="KAF8690865.1"/>
    <property type="molecule type" value="Genomic_DNA"/>
</dbReference>
<gene>
    <name evidence="4" type="ORF">HU200_004016</name>
    <name evidence="3" type="ORF">HU200_041267</name>
</gene>
<comment type="caution">
    <text evidence="3">The sequence shown here is derived from an EMBL/GenBank/DDBJ whole genome shotgun (WGS) entry which is preliminary data.</text>
</comment>
<dbReference type="GO" id="GO:0080120">
    <property type="term" value="P:CAAX-box protein maturation"/>
    <property type="evidence" value="ECO:0007669"/>
    <property type="project" value="UniProtKB-ARBA"/>
</dbReference>
<accession>A0A835BA03</accession>
<dbReference type="EMBL" id="JACEFO010000267">
    <property type="protein sequence ID" value="KAF8775981.1"/>
    <property type="molecule type" value="Genomic_DNA"/>
</dbReference>
<dbReference type="InterPro" id="IPR003675">
    <property type="entry name" value="Rce1/LyrA-like_dom"/>
</dbReference>
<proteinExistence type="predicted"/>
<dbReference type="AlphaFoldDB" id="A0A835BA03"/>
<evidence type="ECO:0000256" key="1">
    <source>
        <dbReference type="SAM" id="Phobius"/>
    </source>
</evidence>
<reference evidence="3" key="1">
    <citation type="submission" date="2020-07" db="EMBL/GenBank/DDBJ databases">
        <title>Genome sequence and genetic diversity analysis of an under-domesticated orphan crop, white fonio (Digitaria exilis).</title>
        <authorList>
            <person name="Bennetzen J.L."/>
            <person name="Chen S."/>
            <person name="Ma X."/>
            <person name="Wang X."/>
            <person name="Yssel A.E.J."/>
            <person name="Chaluvadi S.R."/>
            <person name="Johnson M."/>
            <person name="Gangashetty P."/>
            <person name="Hamidou F."/>
            <person name="Sanogo M.D."/>
            <person name="Zwaenepoel A."/>
            <person name="Wallace J."/>
            <person name="Van De Peer Y."/>
            <person name="Van Deynze A."/>
        </authorList>
    </citation>
    <scope>NUCLEOTIDE SEQUENCE</scope>
    <source>
        <tissue evidence="3">Leaves</tissue>
    </source>
</reference>
<dbReference type="GO" id="GO:0004175">
    <property type="term" value="F:endopeptidase activity"/>
    <property type="evidence" value="ECO:0007669"/>
    <property type="project" value="UniProtKB-ARBA"/>
</dbReference>
<feature type="transmembrane region" description="Helical" evidence="1">
    <location>
        <begin position="44"/>
        <end position="63"/>
    </location>
</feature>
<organism evidence="3 5">
    <name type="scientific">Digitaria exilis</name>
    <dbReference type="NCBI Taxonomy" id="1010633"/>
    <lineage>
        <taxon>Eukaryota</taxon>
        <taxon>Viridiplantae</taxon>
        <taxon>Streptophyta</taxon>
        <taxon>Embryophyta</taxon>
        <taxon>Tracheophyta</taxon>
        <taxon>Spermatophyta</taxon>
        <taxon>Magnoliopsida</taxon>
        <taxon>Liliopsida</taxon>
        <taxon>Poales</taxon>
        <taxon>Poaceae</taxon>
        <taxon>PACMAD clade</taxon>
        <taxon>Panicoideae</taxon>
        <taxon>Panicodae</taxon>
        <taxon>Paniceae</taxon>
        <taxon>Anthephorinae</taxon>
        <taxon>Digitaria</taxon>
    </lineage>
</organism>
<name>A0A835BA03_9POAL</name>
<feature type="domain" description="CAAX prenyl protease 2/Lysostaphin resistance protein A-like" evidence="2">
    <location>
        <begin position="165"/>
        <end position="199"/>
    </location>
</feature>
<dbReference type="Pfam" id="PF02517">
    <property type="entry name" value="Rce1-like"/>
    <property type="match status" value="1"/>
</dbReference>
<dbReference type="OrthoDB" id="1742244at2759"/>
<keyword evidence="5" id="KW-1185">Reference proteome</keyword>